<dbReference type="GO" id="GO:0007005">
    <property type="term" value="P:mitochondrion organization"/>
    <property type="evidence" value="ECO:0007669"/>
    <property type="project" value="InterPro"/>
</dbReference>
<sequence>MSSKIPVRDMPHHSQDQTPISECNRKSRKDNKMTTFTANFKSHIHADSSNRSKSLERNQKINEKNKELRHWINVKDNQIQELICKVTKLYEENEKLRRDKILLMDNYSSLMDKVDDIKKTENPLDDRNEALLKENEELKNDLKMLKILVFRLNKHLDYYQETINEKDLKFDPPSSTYSNEKEVTSTWAVNSHLLAPLMNSYEERIKEKNEIIKSYESELNHFTIKLKKILEENERVQEMYENLNRNSEFWLTEKQRLTSQCDILKNKAAIHAKRADLAKEKLMDVLKVYEQKIQSQSLDIQRLQEAYNRSKGEIATLKSYQKNPDAVKESVRECQKLLEELRQQFEVEKVKLIDEKNNLNSQLNQLREKNNELETLLEKQKLCNETLIEKNKLLKKSLYQERQSREAIEKDANQYREYGALSFNNLTELRNTIQEKEILIQNMRYTHEKEMEDMRFKLQQRDQTLKKILESKISGSTNLIN</sequence>
<feature type="compositionally biased region" description="Basic and acidic residues" evidence="2">
    <location>
        <begin position="1"/>
        <end position="15"/>
    </location>
</feature>
<dbReference type="PANTHER" id="PTHR36170">
    <property type="entry name" value="CENTROSOMAL PROTEIN OF 89 KDA"/>
    <property type="match status" value="1"/>
</dbReference>
<dbReference type="GO" id="GO:0005814">
    <property type="term" value="C:centriole"/>
    <property type="evidence" value="ECO:0007669"/>
    <property type="project" value="InterPro"/>
</dbReference>
<name>A0A9J6CJI8_POLVA</name>
<dbReference type="AlphaFoldDB" id="A0A9J6CJI8"/>
<dbReference type="Proteomes" id="UP001107558">
    <property type="component" value="Chromosome 1"/>
</dbReference>
<dbReference type="InterPro" id="IPR033545">
    <property type="entry name" value="CEP89"/>
</dbReference>
<proteinExistence type="predicted"/>
<dbReference type="GO" id="GO:0045202">
    <property type="term" value="C:synapse"/>
    <property type="evidence" value="ECO:0007669"/>
    <property type="project" value="GOC"/>
</dbReference>
<dbReference type="GO" id="GO:0097539">
    <property type="term" value="C:ciliary transition fiber"/>
    <property type="evidence" value="ECO:0007669"/>
    <property type="project" value="TreeGrafter"/>
</dbReference>
<feature type="region of interest" description="Disordered" evidence="2">
    <location>
        <begin position="1"/>
        <end position="31"/>
    </location>
</feature>
<reference evidence="3" key="1">
    <citation type="submission" date="2021-03" db="EMBL/GenBank/DDBJ databases">
        <title>Chromosome level genome of the anhydrobiotic midge Polypedilum vanderplanki.</title>
        <authorList>
            <person name="Yoshida Y."/>
            <person name="Kikawada T."/>
            <person name="Gusev O."/>
        </authorList>
    </citation>
    <scope>NUCLEOTIDE SEQUENCE</scope>
    <source>
        <strain evidence="3">NIAS01</strain>
        <tissue evidence="3">Whole body or cell culture</tissue>
    </source>
</reference>
<dbReference type="GO" id="GO:0007268">
    <property type="term" value="P:chemical synaptic transmission"/>
    <property type="evidence" value="ECO:0007669"/>
    <property type="project" value="InterPro"/>
</dbReference>
<evidence type="ECO:0000313" key="3">
    <source>
        <dbReference type="EMBL" id="KAG5681891.1"/>
    </source>
</evidence>
<keyword evidence="1" id="KW-0175">Coiled coil</keyword>
<comment type="caution">
    <text evidence="3">The sequence shown here is derived from an EMBL/GenBank/DDBJ whole genome shotgun (WGS) entry which is preliminary data.</text>
</comment>
<dbReference type="PANTHER" id="PTHR36170:SF1">
    <property type="entry name" value="CENTROSOMAL PROTEIN OF 89 KDA"/>
    <property type="match status" value="1"/>
</dbReference>
<gene>
    <name evidence="3" type="ORF">PVAND_011297</name>
</gene>
<feature type="coiled-coil region" evidence="1">
    <location>
        <begin position="331"/>
        <end position="386"/>
    </location>
</feature>
<evidence type="ECO:0000313" key="4">
    <source>
        <dbReference type="Proteomes" id="UP001107558"/>
    </source>
</evidence>
<accession>A0A9J6CJI8</accession>
<evidence type="ECO:0000256" key="2">
    <source>
        <dbReference type="SAM" id="MobiDB-lite"/>
    </source>
</evidence>
<organism evidence="3 4">
    <name type="scientific">Polypedilum vanderplanki</name>
    <name type="common">Sleeping chironomid midge</name>
    <dbReference type="NCBI Taxonomy" id="319348"/>
    <lineage>
        <taxon>Eukaryota</taxon>
        <taxon>Metazoa</taxon>
        <taxon>Ecdysozoa</taxon>
        <taxon>Arthropoda</taxon>
        <taxon>Hexapoda</taxon>
        <taxon>Insecta</taxon>
        <taxon>Pterygota</taxon>
        <taxon>Neoptera</taxon>
        <taxon>Endopterygota</taxon>
        <taxon>Diptera</taxon>
        <taxon>Nematocera</taxon>
        <taxon>Chironomoidea</taxon>
        <taxon>Chironomidae</taxon>
        <taxon>Chironominae</taxon>
        <taxon>Polypedilum</taxon>
        <taxon>Polypedilum</taxon>
    </lineage>
</organism>
<dbReference type="GO" id="GO:0060271">
    <property type="term" value="P:cilium assembly"/>
    <property type="evidence" value="ECO:0007669"/>
    <property type="project" value="InterPro"/>
</dbReference>
<keyword evidence="4" id="KW-1185">Reference proteome</keyword>
<dbReference type="OrthoDB" id="6622877at2759"/>
<protein>
    <submittedName>
        <fullName evidence="3">Uncharacterized protein</fullName>
    </submittedName>
</protein>
<feature type="coiled-coil region" evidence="1">
    <location>
        <begin position="198"/>
        <end position="260"/>
    </location>
</feature>
<evidence type="ECO:0000256" key="1">
    <source>
        <dbReference type="SAM" id="Coils"/>
    </source>
</evidence>
<dbReference type="EMBL" id="JADBJN010000001">
    <property type="protein sequence ID" value="KAG5681891.1"/>
    <property type="molecule type" value="Genomic_DNA"/>
</dbReference>